<organism evidence="1 2">
    <name type="scientific">Caulobacter rhizosphaerae</name>
    <dbReference type="NCBI Taxonomy" id="2010972"/>
    <lineage>
        <taxon>Bacteria</taxon>
        <taxon>Pseudomonadati</taxon>
        <taxon>Pseudomonadota</taxon>
        <taxon>Alphaproteobacteria</taxon>
        <taxon>Caulobacterales</taxon>
        <taxon>Caulobacteraceae</taxon>
        <taxon>Caulobacter</taxon>
    </lineage>
</organism>
<dbReference type="Proteomes" id="UP001262754">
    <property type="component" value="Unassembled WGS sequence"/>
</dbReference>
<proteinExistence type="predicted"/>
<comment type="caution">
    <text evidence="1">The sequence shown here is derived from an EMBL/GenBank/DDBJ whole genome shotgun (WGS) entry which is preliminary data.</text>
</comment>
<sequence>MRYRPFGSAGVAVSAITLKLEDQPRLRAADWRKLIFAALESGINSFEIDGVSSALIEGAAEAFSTVERRLLFIGWRLRGSLERALKAQAVHDMIDQALDRTGLGHLDLATLDDPDANVFPVETLEQLKALRGARLIRRLGVAGAGDKFDAYVASGQFEAMATPFNSASGWVERNRVRSAVSREMAVIGLDYWPETLREEPKHSFLPKPSLWRRRTDPLADVGGYDFLRNTPGWNAQQICLAYALTEPSLATVQVTAGSPAEVEALAAIAERDLPTGCAAQIEMARFSAQEAAKAKRRA</sequence>
<evidence type="ECO:0000313" key="1">
    <source>
        <dbReference type="EMBL" id="MDR6532613.1"/>
    </source>
</evidence>
<dbReference type="RefSeq" id="WP_310033212.1">
    <property type="nucleotide sequence ID" value="NZ_JAVDRL010000009.1"/>
</dbReference>
<protein>
    <submittedName>
        <fullName evidence="1">Aryl-alcohol dehydrogenase-like predicted oxidoreductase</fullName>
    </submittedName>
</protein>
<evidence type="ECO:0000313" key="2">
    <source>
        <dbReference type="Proteomes" id="UP001262754"/>
    </source>
</evidence>
<dbReference type="InterPro" id="IPR036812">
    <property type="entry name" value="NAD(P)_OxRdtase_dom_sf"/>
</dbReference>
<accession>A0ABU1N2E6</accession>
<keyword evidence="2" id="KW-1185">Reference proteome</keyword>
<dbReference type="Gene3D" id="3.20.20.100">
    <property type="entry name" value="NADP-dependent oxidoreductase domain"/>
    <property type="match status" value="1"/>
</dbReference>
<dbReference type="EMBL" id="JAVDRL010000009">
    <property type="protein sequence ID" value="MDR6532613.1"/>
    <property type="molecule type" value="Genomic_DNA"/>
</dbReference>
<gene>
    <name evidence="1" type="ORF">J2800_003371</name>
</gene>
<reference evidence="1 2" key="1">
    <citation type="submission" date="2023-07" db="EMBL/GenBank/DDBJ databases">
        <title>Sorghum-associated microbial communities from plants grown in Nebraska, USA.</title>
        <authorList>
            <person name="Schachtman D."/>
        </authorList>
    </citation>
    <scope>NUCLEOTIDE SEQUENCE [LARGE SCALE GENOMIC DNA]</scope>
    <source>
        <strain evidence="1 2">DS2154</strain>
    </source>
</reference>
<name>A0ABU1N2E6_9CAUL</name>
<dbReference type="SUPFAM" id="SSF51430">
    <property type="entry name" value="NAD(P)-linked oxidoreductase"/>
    <property type="match status" value="1"/>
</dbReference>